<sequence>MADVVQYRLERMVDELDDLEKRGYFTRREISEIVKQRRKFEYRLKRPSPLKQDFTSYIEYEMQLDALRRLRKKAVAGGGNNKKIKKSVSDFSGVARIVELYRMAVMRFKGDVELWFRYLEFCRERRNGRMKKALAQVMRFHPKVPGVWIYAAAWEFDHNLNYTAAHALMLSGLRMCPASEDLWVEYLRMELTYLNKLKARKVALGEDRGTLTRDDRDADDKQWTDENNDLFLSLDEERRQDDNSTVENGESGKKMDFRELGLKFFKTIYSGAVEALPSSFSLRKRMFEILDAMDVAHSEDMRKKIVSDMKRDFATDPEYWDWLARLEVADCRCSRDMNKDVSCSQLQKAFQVYDEAIKFAPSAGIFNTYTKFLMDIIALQSEETEVAELSSHNENFVSHLLSVFEKAEEMECLTEDIACQFVSFYLQLGRLDDARKLAEKLCSQKLSNSVKLMLLRASIEVRCVTRNTPFPNKGDMISIFELLRSILTKVSISEAESLWLMALKFFANQKQYFNKLVEIAFVSITKYGGSENGFSVSSAIVSFVLQKDGIQQAREIYMRFLALPRPGLSLYKNCIELESNLASVGDKDCLGNARKLYESVLTTYDQNVSLWRDYHSMEIKLGTSETAAAVYWRARKTLKDFAAFIASQDPL</sequence>
<dbReference type="OrthoDB" id="28112at2759"/>
<comment type="similarity">
    <text evidence="2">Belongs to the UTP6 family.</text>
</comment>
<feature type="domain" description="U3 small nucleolar RNA-associated protein 6 N-terminal" evidence="6">
    <location>
        <begin position="9"/>
        <end position="85"/>
    </location>
</feature>
<evidence type="ECO:0000313" key="8">
    <source>
        <dbReference type="EMBL" id="GAV90223.1"/>
    </source>
</evidence>
<dbReference type="InParanoid" id="A0A1Q3DD23"/>
<dbReference type="PANTHER" id="PTHR23271:SF1">
    <property type="entry name" value="U3 SMALL NUCLEOLAR RNA-ASSOCIATED PROTEIN 6 HOMOLOG"/>
    <property type="match status" value="1"/>
</dbReference>
<dbReference type="PANTHER" id="PTHR23271">
    <property type="entry name" value="HEPATOCELLULAR CARCINOMA-ASSOCIATED ANTIGEN 66"/>
    <property type="match status" value="1"/>
</dbReference>
<dbReference type="InterPro" id="IPR011990">
    <property type="entry name" value="TPR-like_helical_dom_sf"/>
</dbReference>
<keyword evidence="5" id="KW-0539">Nucleus</keyword>
<keyword evidence="4" id="KW-0677">Repeat</keyword>
<comment type="subcellular location">
    <subcellularLocation>
        <location evidence="1">Nucleus</location>
        <location evidence="1">Nucleolus</location>
    </subcellularLocation>
</comment>
<dbReference type="InterPro" id="IPR013949">
    <property type="entry name" value="Utp6"/>
</dbReference>
<protein>
    <submittedName>
        <fullName evidence="8">U3_assoc_6 domain-containing protein</fullName>
    </submittedName>
</protein>
<dbReference type="GO" id="GO:0030515">
    <property type="term" value="F:snoRNA binding"/>
    <property type="evidence" value="ECO:0007669"/>
    <property type="project" value="InterPro"/>
</dbReference>
<feature type="domain" description="U3 small nucleolar RNA-associated protein 6 homolog C-terminal" evidence="7">
    <location>
        <begin position="348"/>
        <end position="638"/>
    </location>
</feature>
<dbReference type="Gene3D" id="1.25.40.10">
    <property type="entry name" value="Tetratricopeptide repeat domain"/>
    <property type="match status" value="3"/>
</dbReference>
<dbReference type="SMART" id="SM00386">
    <property type="entry name" value="HAT"/>
    <property type="match status" value="7"/>
</dbReference>
<organism evidence="8 9">
    <name type="scientific">Cephalotus follicularis</name>
    <name type="common">Albany pitcher plant</name>
    <dbReference type="NCBI Taxonomy" id="3775"/>
    <lineage>
        <taxon>Eukaryota</taxon>
        <taxon>Viridiplantae</taxon>
        <taxon>Streptophyta</taxon>
        <taxon>Embryophyta</taxon>
        <taxon>Tracheophyta</taxon>
        <taxon>Spermatophyta</taxon>
        <taxon>Magnoliopsida</taxon>
        <taxon>eudicotyledons</taxon>
        <taxon>Gunneridae</taxon>
        <taxon>Pentapetalae</taxon>
        <taxon>rosids</taxon>
        <taxon>fabids</taxon>
        <taxon>Oxalidales</taxon>
        <taxon>Cephalotaceae</taxon>
        <taxon>Cephalotus</taxon>
    </lineage>
</organism>
<keyword evidence="9" id="KW-1185">Reference proteome</keyword>
<dbReference type="Pfam" id="PF08640">
    <property type="entry name" value="U3_assoc_6"/>
    <property type="match status" value="1"/>
</dbReference>
<evidence type="ECO:0000256" key="5">
    <source>
        <dbReference type="ARBA" id="ARBA00023242"/>
    </source>
</evidence>
<dbReference type="Pfam" id="PF24892">
    <property type="entry name" value="UTP6_C"/>
    <property type="match status" value="1"/>
</dbReference>
<dbReference type="FunCoup" id="A0A1Q3DD23">
    <property type="interactions" value="2955"/>
</dbReference>
<gene>
    <name evidence="8" type="ORF">CFOL_v3_33632</name>
</gene>
<dbReference type="SUPFAM" id="SSF48452">
    <property type="entry name" value="TPR-like"/>
    <property type="match status" value="1"/>
</dbReference>
<dbReference type="GO" id="GO:0032040">
    <property type="term" value="C:small-subunit processome"/>
    <property type="evidence" value="ECO:0007669"/>
    <property type="project" value="TreeGrafter"/>
</dbReference>
<reference evidence="9" key="1">
    <citation type="submission" date="2016-04" db="EMBL/GenBank/DDBJ databases">
        <title>Cephalotus genome sequencing.</title>
        <authorList>
            <person name="Fukushima K."/>
            <person name="Hasebe M."/>
            <person name="Fang X."/>
        </authorList>
    </citation>
    <scope>NUCLEOTIDE SEQUENCE [LARGE SCALE GENOMIC DNA]</scope>
    <source>
        <strain evidence="9">cv. St1</strain>
    </source>
</reference>
<dbReference type="AlphaFoldDB" id="A0A1Q3DD23"/>
<dbReference type="EMBL" id="BDDD01006051">
    <property type="protein sequence ID" value="GAV90223.1"/>
    <property type="molecule type" value="Genomic_DNA"/>
</dbReference>
<dbReference type="STRING" id="3775.A0A1Q3DD23"/>
<dbReference type="Proteomes" id="UP000187406">
    <property type="component" value="Unassembled WGS sequence"/>
</dbReference>
<keyword evidence="3" id="KW-0698">rRNA processing</keyword>
<dbReference type="GO" id="GO:0000462">
    <property type="term" value="P:maturation of SSU-rRNA from tricistronic rRNA transcript (SSU-rRNA, 5.8S rRNA, LSU-rRNA)"/>
    <property type="evidence" value="ECO:0007669"/>
    <property type="project" value="InterPro"/>
</dbReference>
<dbReference type="InterPro" id="IPR055347">
    <property type="entry name" value="UTP6_N"/>
</dbReference>
<evidence type="ECO:0000313" key="9">
    <source>
        <dbReference type="Proteomes" id="UP000187406"/>
    </source>
</evidence>
<accession>A0A1Q3DD23</accession>
<evidence type="ECO:0000256" key="3">
    <source>
        <dbReference type="ARBA" id="ARBA00022552"/>
    </source>
</evidence>
<evidence type="ECO:0000259" key="6">
    <source>
        <dbReference type="Pfam" id="PF08640"/>
    </source>
</evidence>
<evidence type="ECO:0000256" key="2">
    <source>
        <dbReference type="ARBA" id="ARBA00010734"/>
    </source>
</evidence>
<evidence type="ECO:0000259" key="7">
    <source>
        <dbReference type="Pfam" id="PF24892"/>
    </source>
</evidence>
<evidence type="ECO:0000256" key="1">
    <source>
        <dbReference type="ARBA" id="ARBA00004604"/>
    </source>
</evidence>
<dbReference type="InterPro" id="IPR056907">
    <property type="entry name" value="UTP6_C"/>
</dbReference>
<comment type="caution">
    <text evidence="8">The sequence shown here is derived from an EMBL/GenBank/DDBJ whole genome shotgun (WGS) entry which is preliminary data.</text>
</comment>
<dbReference type="InterPro" id="IPR003107">
    <property type="entry name" value="HAT"/>
</dbReference>
<evidence type="ECO:0000256" key="4">
    <source>
        <dbReference type="ARBA" id="ARBA00022737"/>
    </source>
</evidence>
<name>A0A1Q3DD23_CEPFO</name>
<proteinExistence type="inferred from homology"/>
<dbReference type="GO" id="GO:0034388">
    <property type="term" value="C:Pwp2p-containing subcomplex of 90S preribosome"/>
    <property type="evidence" value="ECO:0007669"/>
    <property type="project" value="TreeGrafter"/>
</dbReference>